<dbReference type="EMBL" id="CP050124">
    <property type="protein sequence ID" value="QIP38921.1"/>
    <property type="molecule type" value="Genomic_DNA"/>
</dbReference>
<proteinExistence type="predicted"/>
<gene>
    <name evidence="1" type="ORF">G9444_1677</name>
</gene>
<sequence>MGISMIVMFLQATAQLFTDLLANTWSGSMLPGVEAGTGSLVSAIELS</sequence>
<evidence type="ECO:0000313" key="1">
    <source>
        <dbReference type="EMBL" id="QIP38921.1"/>
    </source>
</evidence>
<name>A0A6G9CQK3_RHOER</name>
<evidence type="ECO:0000313" key="2">
    <source>
        <dbReference type="Proteomes" id="UP000502345"/>
    </source>
</evidence>
<accession>A0A6G9CQK3</accession>
<protein>
    <submittedName>
        <fullName evidence="1">Uncharacterized protein</fullName>
    </submittedName>
</protein>
<dbReference type="Proteomes" id="UP000502345">
    <property type="component" value="Chromosome"/>
</dbReference>
<reference evidence="1 2" key="1">
    <citation type="submission" date="2020-03" db="EMBL/GenBank/DDBJ databases">
        <title>Screen low temperature-resistant strains for efficient degradation of petroleum hydrocarbons under the low temperature.</title>
        <authorList>
            <person name="Wang Y."/>
            <person name="Chen J."/>
        </authorList>
    </citation>
    <scope>NUCLEOTIDE SEQUENCE [LARGE SCALE GENOMIC DNA]</scope>
    <source>
        <strain evidence="1 2">KB1</strain>
    </source>
</reference>
<organism evidence="1 2">
    <name type="scientific">Rhodococcus erythropolis</name>
    <name type="common">Arthrobacter picolinophilus</name>
    <dbReference type="NCBI Taxonomy" id="1833"/>
    <lineage>
        <taxon>Bacteria</taxon>
        <taxon>Bacillati</taxon>
        <taxon>Actinomycetota</taxon>
        <taxon>Actinomycetes</taxon>
        <taxon>Mycobacteriales</taxon>
        <taxon>Nocardiaceae</taxon>
        <taxon>Rhodococcus</taxon>
        <taxon>Rhodococcus erythropolis group</taxon>
    </lineage>
</organism>
<dbReference type="AlphaFoldDB" id="A0A6G9CQK3"/>